<dbReference type="Proteomes" id="UP000766570">
    <property type="component" value="Unassembled WGS sequence"/>
</dbReference>
<feature type="domain" description="J" evidence="3">
    <location>
        <begin position="5"/>
        <end position="67"/>
    </location>
</feature>
<dbReference type="CDD" id="cd06257">
    <property type="entry name" value="DnaJ"/>
    <property type="match status" value="1"/>
</dbReference>
<dbReference type="Pfam" id="PF00226">
    <property type="entry name" value="DnaJ"/>
    <property type="match status" value="1"/>
</dbReference>
<keyword evidence="5" id="KW-1185">Reference proteome</keyword>
<comment type="caution">
    <text evidence="4">The sequence shown here is derived from an EMBL/GenBank/DDBJ whole genome shotgun (WGS) entry which is preliminary data.</text>
</comment>
<feature type="region of interest" description="Disordered" evidence="1">
    <location>
        <begin position="70"/>
        <end position="109"/>
    </location>
</feature>
<dbReference type="InterPro" id="IPR036869">
    <property type="entry name" value="J_dom_sf"/>
</dbReference>
<feature type="transmembrane region" description="Helical" evidence="2">
    <location>
        <begin position="199"/>
        <end position="217"/>
    </location>
</feature>
<dbReference type="PANTHER" id="PTHR44240">
    <property type="entry name" value="DNAJ DOMAIN (PROKARYOTIC HEAT SHOCK PROTEIN)-RELATED"/>
    <property type="match status" value="1"/>
</dbReference>
<sequence length="479" mass="51727">MSAANHYDVLRVSTTAPVAVIRAAHRALMREHHPDAGGATDAMAKSLNEALRVLADERLRAAYDAALAGDADAERTRRTAEDQAKANTDARAKSQRDRERERVRAEAGARAEAAARTREKWLEYRDPASPAGFNVFERNRINLSAMDWYTRDYPPLGIRDGSAKRAGPLRFLAWFLLELNIILAGLFVAGIVAGSASPAWWRIALLVLLVPVAALAGGWARARARGRGLVRYLLFLGFAGGILVPALVDGRAGMLAAIGWLGLYLLTVEILRASATRLRRPDAKELLGLEEITGYNHWDLGASDTGDAAGNGGIHPGKIAELLTGQLLESLHVVPGARTLAGLSVPGNPQLHIGHAVLCGDRLALVDSRCCPGGQYYWWENQLVCKLPGDAPVFLSHPFPGAVQEYRARFPELKVRGWSVFHPMDGAAVLVNNRATGANPRLATAEAFLEEAGEWLGDGPAHIVDRVALTRLVNGFGAR</sequence>
<keyword evidence="2" id="KW-1133">Transmembrane helix</keyword>
<dbReference type="SUPFAM" id="SSF46565">
    <property type="entry name" value="Chaperone J-domain"/>
    <property type="match status" value="1"/>
</dbReference>
<dbReference type="GO" id="GO:0003677">
    <property type="term" value="F:DNA binding"/>
    <property type="evidence" value="ECO:0007669"/>
    <property type="project" value="UniProtKB-KW"/>
</dbReference>
<feature type="transmembrane region" description="Helical" evidence="2">
    <location>
        <begin position="229"/>
        <end position="248"/>
    </location>
</feature>
<accession>A0ABS4WD16</accession>
<keyword evidence="2" id="KW-0472">Membrane</keyword>
<gene>
    <name evidence="4" type="ORF">JOF46_002013</name>
</gene>
<evidence type="ECO:0000256" key="1">
    <source>
        <dbReference type="SAM" id="MobiDB-lite"/>
    </source>
</evidence>
<dbReference type="InterPro" id="IPR001623">
    <property type="entry name" value="DnaJ_domain"/>
</dbReference>
<dbReference type="SMART" id="SM00271">
    <property type="entry name" value="DnaJ"/>
    <property type="match status" value="1"/>
</dbReference>
<dbReference type="PANTHER" id="PTHR44240:SF10">
    <property type="entry name" value="J DOMAIN-CONTAINING PROTEIN"/>
    <property type="match status" value="1"/>
</dbReference>
<feature type="transmembrane region" description="Helical" evidence="2">
    <location>
        <begin position="171"/>
        <end position="193"/>
    </location>
</feature>
<dbReference type="InterPro" id="IPR052276">
    <property type="entry name" value="Diphthamide-biosynth_chaperone"/>
</dbReference>
<keyword evidence="2" id="KW-0812">Transmembrane</keyword>
<feature type="transmembrane region" description="Helical" evidence="2">
    <location>
        <begin position="254"/>
        <end position="271"/>
    </location>
</feature>
<organism evidence="4 5">
    <name type="scientific">Paeniglutamicibacter psychrophenolicus</name>
    <dbReference type="NCBI Taxonomy" id="257454"/>
    <lineage>
        <taxon>Bacteria</taxon>
        <taxon>Bacillati</taxon>
        <taxon>Actinomycetota</taxon>
        <taxon>Actinomycetes</taxon>
        <taxon>Micrococcales</taxon>
        <taxon>Micrococcaceae</taxon>
        <taxon>Paeniglutamicibacter</taxon>
    </lineage>
</organism>
<feature type="compositionally biased region" description="Basic and acidic residues" evidence="1">
    <location>
        <begin position="72"/>
        <end position="109"/>
    </location>
</feature>
<proteinExistence type="predicted"/>
<evidence type="ECO:0000256" key="2">
    <source>
        <dbReference type="SAM" id="Phobius"/>
    </source>
</evidence>
<protein>
    <submittedName>
        <fullName evidence="4">Curved DNA-binding protein CbpA</fullName>
    </submittedName>
</protein>
<dbReference type="EMBL" id="JAGIOE010000001">
    <property type="protein sequence ID" value="MBP2374101.1"/>
    <property type="molecule type" value="Genomic_DNA"/>
</dbReference>
<dbReference type="RefSeq" id="WP_209907169.1">
    <property type="nucleotide sequence ID" value="NZ_BAAAMI010000011.1"/>
</dbReference>
<name>A0ABS4WD16_9MICC</name>
<evidence type="ECO:0000313" key="4">
    <source>
        <dbReference type="EMBL" id="MBP2374101.1"/>
    </source>
</evidence>
<dbReference type="Gene3D" id="1.10.287.110">
    <property type="entry name" value="DnaJ domain"/>
    <property type="match status" value="1"/>
</dbReference>
<keyword evidence="4" id="KW-0238">DNA-binding</keyword>
<dbReference type="PROSITE" id="PS50076">
    <property type="entry name" value="DNAJ_2"/>
    <property type="match status" value="1"/>
</dbReference>
<evidence type="ECO:0000313" key="5">
    <source>
        <dbReference type="Proteomes" id="UP000766570"/>
    </source>
</evidence>
<reference evidence="4 5" key="1">
    <citation type="submission" date="2021-03" db="EMBL/GenBank/DDBJ databases">
        <title>Sequencing the genomes of 1000 actinobacteria strains.</title>
        <authorList>
            <person name="Klenk H.-P."/>
        </authorList>
    </citation>
    <scope>NUCLEOTIDE SEQUENCE [LARGE SCALE GENOMIC DNA]</scope>
    <source>
        <strain evidence="4 5">DSM 15454</strain>
    </source>
</reference>
<evidence type="ECO:0000259" key="3">
    <source>
        <dbReference type="PROSITE" id="PS50076"/>
    </source>
</evidence>